<evidence type="ECO:0000313" key="2">
    <source>
        <dbReference type="Proteomes" id="UP000824120"/>
    </source>
</evidence>
<gene>
    <name evidence="1" type="ORF">H5410_036681</name>
</gene>
<name>A0A9J5Y4Y9_SOLCO</name>
<evidence type="ECO:0000313" key="1">
    <source>
        <dbReference type="EMBL" id="KAG5595449.1"/>
    </source>
</evidence>
<dbReference type="EMBL" id="JACXVP010000007">
    <property type="protein sequence ID" value="KAG5595449.1"/>
    <property type="molecule type" value="Genomic_DNA"/>
</dbReference>
<reference evidence="1 2" key="1">
    <citation type="submission" date="2020-09" db="EMBL/GenBank/DDBJ databases">
        <title>De no assembly of potato wild relative species, Solanum commersonii.</title>
        <authorList>
            <person name="Cho K."/>
        </authorList>
    </citation>
    <scope>NUCLEOTIDE SEQUENCE [LARGE SCALE GENOMIC DNA]</scope>
    <source>
        <strain evidence="1">LZ3.2</strain>
        <tissue evidence="1">Leaf</tissue>
    </source>
</reference>
<protein>
    <submittedName>
        <fullName evidence="1">Uncharacterized protein</fullName>
    </submittedName>
</protein>
<proteinExistence type="predicted"/>
<comment type="caution">
    <text evidence="1">The sequence shown here is derived from an EMBL/GenBank/DDBJ whole genome shotgun (WGS) entry which is preliminary data.</text>
</comment>
<sequence length="82" mass="8477">MWAKSISNPTTNVATMIALSHPSTHSLFASPATRVGSSFLGAGTNSELDASSDEAACSFWPNTEADLALDLGTARLEPRGAP</sequence>
<dbReference type="Proteomes" id="UP000824120">
    <property type="component" value="Chromosome 7"/>
</dbReference>
<keyword evidence="2" id="KW-1185">Reference proteome</keyword>
<organism evidence="1 2">
    <name type="scientific">Solanum commersonii</name>
    <name type="common">Commerson's wild potato</name>
    <name type="synonym">Commerson's nightshade</name>
    <dbReference type="NCBI Taxonomy" id="4109"/>
    <lineage>
        <taxon>Eukaryota</taxon>
        <taxon>Viridiplantae</taxon>
        <taxon>Streptophyta</taxon>
        <taxon>Embryophyta</taxon>
        <taxon>Tracheophyta</taxon>
        <taxon>Spermatophyta</taxon>
        <taxon>Magnoliopsida</taxon>
        <taxon>eudicotyledons</taxon>
        <taxon>Gunneridae</taxon>
        <taxon>Pentapetalae</taxon>
        <taxon>asterids</taxon>
        <taxon>lamiids</taxon>
        <taxon>Solanales</taxon>
        <taxon>Solanaceae</taxon>
        <taxon>Solanoideae</taxon>
        <taxon>Solaneae</taxon>
        <taxon>Solanum</taxon>
    </lineage>
</organism>
<accession>A0A9J5Y4Y9</accession>
<dbReference type="AlphaFoldDB" id="A0A9J5Y4Y9"/>